<dbReference type="EMBL" id="JAGQLM010000132">
    <property type="protein sequence ID" value="MCA9375277.1"/>
    <property type="molecule type" value="Genomic_DNA"/>
</dbReference>
<dbReference type="Gene3D" id="3.90.1600.10">
    <property type="entry name" value="Palm domain of DNA polymerase"/>
    <property type="match status" value="1"/>
</dbReference>
<sequence>DKPKAHEIKRYSDECINSKWPLKREEDLDYPNLDLMKIWHFDNMAKATSLKALEFFFRLPNIKELPFEHDKIITRESEVKKIINYCIYDLKPTEIFYLKSKDHILHRVGVTKMLGISAMNMPDASIGENITLKTLSDKLDIPFSQIGYMRTQRDIITIKDVIFDYIWRTPYVKKVIEKYFSHIVLKSSLSEKGNKIFDLKSVPDYKVRVPQGTTIQIEGDLEITYGMGGIHGCIKKGVYTSDDEYMIMSCDVAGEYPNVITGNNLYIDHFGPQFVPVYKEHIVDERKKWPKSTHRMLNRSYKDAGNCVFGKTNSEYSGLYDPLILVSITVNGQLMKTLLGEMLSQIPMSTVLMMNTDGLEIKFPRRYKYLYDFLCKRWEKLTNLVLEHDEYDKLVINNVNNYIGFYSSGKVKRKGLFVLREDLEREEQYHKNPSGMIINQAIFDYFQSGTPVEDTINNCTDIYDFCLGYKKQKGFDFGLLIANESRTVKIKKYNDRLLRVYVATHKGEKYTSGSLVKFWHDGRITSILKDYTVQIAQRIIGKDLSRYQDINYNYYIKEAYKIISEIEGMETL</sequence>
<name>A0A955HZ83_9BACT</name>
<gene>
    <name evidence="1" type="ORF">KC622_03025</name>
</gene>
<organism evidence="1 2">
    <name type="scientific">Candidatus Dojkabacteria bacterium</name>
    <dbReference type="NCBI Taxonomy" id="2099670"/>
    <lineage>
        <taxon>Bacteria</taxon>
        <taxon>Candidatus Dojkabacteria</taxon>
    </lineage>
</organism>
<accession>A0A955HZ83</accession>
<reference evidence="1" key="2">
    <citation type="journal article" date="2021" name="Microbiome">
        <title>Successional dynamics and alternative stable states in a saline activated sludge microbial community over 9 years.</title>
        <authorList>
            <person name="Wang Y."/>
            <person name="Ye J."/>
            <person name="Ju F."/>
            <person name="Liu L."/>
            <person name="Boyd J.A."/>
            <person name="Deng Y."/>
            <person name="Parks D.H."/>
            <person name="Jiang X."/>
            <person name="Yin X."/>
            <person name="Woodcroft B.J."/>
            <person name="Tyson G.W."/>
            <person name="Hugenholtz P."/>
            <person name="Polz M.F."/>
            <person name="Zhang T."/>
        </authorList>
    </citation>
    <scope>NUCLEOTIDE SEQUENCE</scope>
    <source>
        <strain evidence="1">HKST-UBA16</strain>
    </source>
</reference>
<evidence type="ECO:0000313" key="1">
    <source>
        <dbReference type="EMBL" id="MCA9375277.1"/>
    </source>
</evidence>
<protein>
    <submittedName>
        <fullName evidence="1">Uncharacterized protein</fullName>
    </submittedName>
</protein>
<dbReference type="InterPro" id="IPR023211">
    <property type="entry name" value="DNA_pol_palm_dom_sf"/>
</dbReference>
<dbReference type="AlphaFoldDB" id="A0A955HZ83"/>
<dbReference type="SUPFAM" id="SSF56672">
    <property type="entry name" value="DNA/RNA polymerases"/>
    <property type="match status" value="1"/>
</dbReference>
<dbReference type="InterPro" id="IPR043502">
    <property type="entry name" value="DNA/RNA_pol_sf"/>
</dbReference>
<dbReference type="Proteomes" id="UP000748332">
    <property type="component" value="Unassembled WGS sequence"/>
</dbReference>
<proteinExistence type="predicted"/>
<reference evidence="1" key="1">
    <citation type="submission" date="2020-04" db="EMBL/GenBank/DDBJ databases">
        <authorList>
            <person name="Zhang T."/>
        </authorList>
    </citation>
    <scope>NUCLEOTIDE SEQUENCE</scope>
    <source>
        <strain evidence="1">HKST-UBA16</strain>
    </source>
</reference>
<comment type="caution">
    <text evidence="1">The sequence shown here is derived from an EMBL/GenBank/DDBJ whole genome shotgun (WGS) entry which is preliminary data.</text>
</comment>
<evidence type="ECO:0000313" key="2">
    <source>
        <dbReference type="Proteomes" id="UP000748332"/>
    </source>
</evidence>
<feature type="non-terminal residue" evidence="1">
    <location>
        <position position="1"/>
    </location>
</feature>